<keyword evidence="1 3" id="KW-0547">Nucleotide-binding</keyword>
<proteinExistence type="predicted"/>
<comment type="caution">
    <text evidence="6">The sequence shown here is derived from an EMBL/GenBank/DDBJ whole genome shotgun (WGS) entry which is preliminary data.</text>
</comment>
<evidence type="ECO:0000313" key="7">
    <source>
        <dbReference type="Proteomes" id="UP001195769"/>
    </source>
</evidence>
<dbReference type="GO" id="GO:0005524">
    <property type="term" value="F:ATP binding"/>
    <property type="evidence" value="ECO:0007669"/>
    <property type="project" value="UniProtKB-UniRule"/>
</dbReference>
<evidence type="ECO:0000256" key="4">
    <source>
        <dbReference type="SAM" id="MobiDB-lite"/>
    </source>
</evidence>
<keyword evidence="6" id="KW-0808">Transferase</keyword>
<feature type="region of interest" description="Disordered" evidence="4">
    <location>
        <begin position="287"/>
        <end position="308"/>
    </location>
</feature>
<dbReference type="Gene3D" id="1.10.510.10">
    <property type="entry name" value="Transferase(Phosphotransferase) domain 1"/>
    <property type="match status" value="1"/>
</dbReference>
<dbReference type="RefSeq" id="XP_041226190.1">
    <property type="nucleotide sequence ID" value="XM_041361685.1"/>
</dbReference>
<feature type="domain" description="Protein kinase" evidence="5">
    <location>
        <begin position="164"/>
        <end position="523"/>
    </location>
</feature>
<evidence type="ECO:0000313" key="6">
    <source>
        <dbReference type="EMBL" id="KAG1900614.1"/>
    </source>
</evidence>
<name>A0AAD4HM85_9AGAM</name>
<dbReference type="GO" id="GO:0045719">
    <property type="term" value="P:negative regulation of glycogen biosynthetic process"/>
    <property type="evidence" value="ECO:0007669"/>
    <property type="project" value="TreeGrafter"/>
</dbReference>
<dbReference type="InterPro" id="IPR000719">
    <property type="entry name" value="Prot_kinase_dom"/>
</dbReference>
<dbReference type="GO" id="GO:0004674">
    <property type="term" value="F:protein serine/threonine kinase activity"/>
    <property type="evidence" value="ECO:0007669"/>
    <property type="project" value="TreeGrafter"/>
</dbReference>
<keyword evidence="2 3" id="KW-0067">ATP-binding</keyword>
<dbReference type="Gene3D" id="3.30.200.20">
    <property type="entry name" value="Phosphorylase Kinase, domain 1"/>
    <property type="match status" value="1"/>
</dbReference>
<accession>A0AAD4HM85</accession>
<dbReference type="InterPro" id="IPR017441">
    <property type="entry name" value="Protein_kinase_ATP_BS"/>
</dbReference>
<feature type="binding site" evidence="3">
    <location>
        <position position="197"/>
    </location>
    <ligand>
        <name>ATP</name>
        <dbReference type="ChEBI" id="CHEBI:30616"/>
    </ligand>
</feature>
<feature type="region of interest" description="Disordered" evidence="4">
    <location>
        <begin position="19"/>
        <end position="62"/>
    </location>
</feature>
<sequence>MPSSPSTLKMQSSRRLAALFTNSRDASHEKSRCPDTSLTSSLVERRNPKDGDRTEFHSDSGNNISEYLNLDLPCPYLPSRPVSSLSAIHPSNCCSSPSPFARDVEMRSLLLSCENEYPSPSSIIESPLPVVSVPALHPASLLGRNYSPRFPEDHRLLETFVHDYRLCDELGSGGYGFVMTAVDRQENIEVAVKFIIKEKVPEQAWVEDEVYGRIPIEVLVLHLVEHENIIKCLEFFEDELFFYLVQELHGSPWHKRKKSHDAHPHSALDEIIIPHFSSPLPVLSPAASEFSVPDSEPETPPQDSGHLPASVLVEGCDSPLNEDLQYHSLHLSRKTSTLEPPRPCYTRRPSHDLFECIEQTKYKRLSEKQARYIMAQVVEAVHYLDSRGIYHRDIKDENLVIDKDFKVKLIDFGSAAIENPNEPSPYYKLFFGTTAYAASEVLLKRSYQAAPAEIWTLGVLMSYLLTGMSPFPTEADAIAGHIVLSELPGKGLGDSCLHLMSRCLEPNPQLRAKINEVRGHQWLKGALDGV</sequence>
<dbReference type="FunFam" id="3.30.200.20:FF:000314">
    <property type="entry name" value="Serine/threonine protein kinase"/>
    <property type="match status" value="1"/>
</dbReference>
<evidence type="ECO:0000256" key="1">
    <source>
        <dbReference type="ARBA" id="ARBA00022741"/>
    </source>
</evidence>
<feature type="compositionally biased region" description="Basic and acidic residues" evidence="4">
    <location>
        <begin position="43"/>
        <end position="58"/>
    </location>
</feature>
<dbReference type="EMBL" id="JABBWK010000026">
    <property type="protein sequence ID" value="KAG1900614.1"/>
    <property type="molecule type" value="Genomic_DNA"/>
</dbReference>
<gene>
    <name evidence="6" type="ORF">F5891DRAFT_1032879</name>
</gene>
<dbReference type="InterPro" id="IPR011009">
    <property type="entry name" value="Kinase-like_dom_sf"/>
</dbReference>
<keyword evidence="7" id="KW-1185">Reference proteome</keyword>
<dbReference type="AlphaFoldDB" id="A0AAD4HM85"/>
<dbReference type="SUPFAM" id="SSF56112">
    <property type="entry name" value="Protein kinase-like (PK-like)"/>
    <property type="match status" value="2"/>
</dbReference>
<dbReference type="PROSITE" id="PS50011">
    <property type="entry name" value="PROTEIN_KINASE_DOM"/>
    <property type="match status" value="1"/>
</dbReference>
<dbReference type="PROSITE" id="PS00108">
    <property type="entry name" value="PROTEIN_KINASE_ST"/>
    <property type="match status" value="1"/>
</dbReference>
<dbReference type="GO" id="GO:0005829">
    <property type="term" value="C:cytosol"/>
    <property type="evidence" value="ECO:0007669"/>
    <property type="project" value="TreeGrafter"/>
</dbReference>
<dbReference type="Pfam" id="PF00069">
    <property type="entry name" value="Pkinase"/>
    <property type="match status" value="2"/>
</dbReference>
<evidence type="ECO:0000259" key="5">
    <source>
        <dbReference type="PROSITE" id="PS50011"/>
    </source>
</evidence>
<dbReference type="PANTHER" id="PTHR24346:SF72">
    <property type="entry name" value="CAMK PROTEIN KINASE"/>
    <property type="match status" value="1"/>
</dbReference>
<dbReference type="SMART" id="SM00220">
    <property type="entry name" value="S_TKc"/>
    <property type="match status" value="1"/>
</dbReference>
<evidence type="ECO:0000256" key="2">
    <source>
        <dbReference type="ARBA" id="ARBA00022840"/>
    </source>
</evidence>
<dbReference type="GO" id="GO:0035556">
    <property type="term" value="P:intracellular signal transduction"/>
    <property type="evidence" value="ECO:0007669"/>
    <property type="project" value="TreeGrafter"/>
</dbReference>
<reference evidence="6" key="1">
    <citation type="journal article" date="2020" name="New Phytol.">
        <title>Comparative genomics reveals dynamic genome evolution in host specialist ectomycorrhizal fungi.</title>
        <authorList>
            <person name="Lofgren L.A."/>
            <person name="Nguyen N.H."/>
            <person name="Vilgalys R."/>
            <person name="Ruytinx J."/>
            <person name="Liao H.L."/>
            <person name="Branco S."/>
            <person name="Kuo A."/>
            <person name="LaButti K."/>
            <person name="Lipzen A."/>
            <person name="Andreopoulos W."/>
            <person name="Pangilinan J."/>
            <person name="Riley R."/>
            <person name="Hundley H."/>
            <person name="Na H."/>
            <person name="Barry K."/>
            <person name="Grigoriev I.V."/>
            <person name="Stajich J.E."/>
            <person name="Kennedy P.G."/>
        </authorList>
    </citation>
    <scope>NUCLEOTIDE SEQUENCE</scope>
    <source>
        <strain evidence="6">FC203</strain>
    </source>
</reference>
<dbReference type="GO" id="GO:0005634">
    <property type="term" value="C:nucleus"/>
    <property type="evidence" value="ECO:0007669"/>
    <property type="project" value="TreeGrafter"/>
</dbReference>
<organism evidence="6 7">
    <name type="scientific">Suillus fuscotomentosus</name>
    <dbReference type="NCBI Taxonomy" id="1912939"/>
    <lineage>
        <taxon>Eukaryota</taxon>
        <taxon>Fungi</taxon>
        <taxon>Dikarya</taxon>
        <taxon>Basidiomycota</taxon>
        <taxon>Agaricomycotina</taxon>
        <taxon>Agaricomycetes</taxon>
        <taxon>Agaricomycetidae</taxon>
        <taxon>Boletales</taxon>
        <taxon>Suillineae</taxon>
        <taxon>Suillaceae</taxon>
        <taxon>Suillus</taxon>
    </lineage>
</organism>
<dbReference type="Proteomes" id="UP001195769">
    <property type="component" value="Unassembled WGS sequence"/>
</dbReference>
<keyword evidence="6" id="KW-0418">Kinase</keyword>
<dbReference type="PROSITE" id="PS00107">
    <property type="entry name" value="PROTEIN_KINASE_ATP"/>
    <property type="match status" value="1"/>
</dbReference>
<dbReference type="InterPro" id="IPR008271">
    <property type="entry name" value="Ser/Thr_kinase_AS"/>
</dbReference>
<dbReference type="GeneID" id="64655983"/>
<dbReference type="PANTHER" id="PTHR24346">
    <property type="entry name" value="MAP/MICROTUBULE AFFINITY-REGULATING KINASE"/>
    <property type="match status" value="1"/>
</dbReference>
<evidence type="ECO:0000256" key="3">
    <source>
        <dbReference type="PROSITE-ProRule" id="PRU10141"/>
    </source>
</evidence>
<protein>
    <submittedName>
        <fullName evidence="6">Kinase-like domain-containing protein</fullName>
    </submittedName>
</protein>